<feature type="transmembrane region" description="Helical" evidence="1">
    <location>
        <begin position="58"/>
        <end position="80"/>
    </location>
</feature>
<keyword evidence="1" id="KW-0472">Membrane</keyword>
<feature type="transmembrane region" description="Helical" evidence="1">
    <location>
        <begin position="136"/>
        <end position="156"/>
    </location>
</feature>
<organism evidence="2 3">
    <name type="scientific">Solobacterium moorei</name>
    <dbReference type="NCBI Taxonomy" id="102148"/>
    <lineage>
        <taxon>Bacteria</taxon>
        <taxon>Bacillati</taxon>
        <taxon>Bacillota</taxon>
        <taxon>Erysipelotrichia</taxon>
        <taxon>Erysipelotrichales</taxon>
        <taxon>Erysipelotrichaceae</taxon>
        <taxon>Solobacterium</taxon>
    </lineage>
</organism>
<feature type="transmembrane region" description="Helical" evidence="1">
    <location>
        <begin position="6"/>
        <end position="25"/>
    </location>
</feature>
<dbReference type="InterPro" id="IPR012651">
    <property type="entry name" value="Thia_Transptr_ThiT"/>
</dbReference>
<reference evidence="2 3" key="1">
    <citation type="submission" date="2018-08" db="EMBL/GenBank/DDBJ databases">
        <title>A genome reference for cultivated species of the human gut microbiota.</title>
        <authorList>
            <person name="Zou Y."/>
            <person name="Xue W."/>
            <person name="Luo G."/>
        </authorList>
    </citation>
    <scope>NUCLEOTIDE SEQUENCE [LARGE SCALE GENOMIC DNA]</scope>
    <source>
        <strain evidence="2 3">AF18-46</strain>
    </source>
</reference>
<feature type="transmembrane region" description="Helical" evidence="1">
    <location>
        <begin position="86"/>
        <end position="105"/>
    </location>
</feature>
<keyword evidence="1" id="KW-0812">Transmembrane</keyword>
<evidence type="ECO:0000256" key="1">
    <source>
        <dbReference type="SAM" id="Phobius"/>
    </source>
</evidence>
<dbReference type="Gene3D" id="1.10.1760.20">
    <property type="match status" value="2"/>
</dbReference>
<comment type="caution">
    <text evidence="2">The sequence shown here is derived from an EMBL/GenBank/DDBJ whole genome shotgun (WGS) entry which is preliminary data.</text>
</comment>
<feature type="transmembrane region" description="Helical" evidence="1">
    <location>
        <begin position="163"/>
        <end position="184"/>
    </location>
</feature>
<dbReference type="Pfam" id="PF09515">
    <property type="entry name" value="Thia_YuaJ"/>
    <property type="match status" value="2"/>
</dbReference>
<dbReference type="Proteomes" id="UP000284731">
    <property type="component" value="Unassembled WGS sequence"/>
</dbReference>
<accession>A0A412PHQ4</accession>
<dbReference type="RefSeq" id="WP_118764168.1">
    <property type="nucleotide sequence ID" value="NZ_CABJCF010000001.1"/>
</dbReference>
<proteinExistence type="predicted"/>
<feature type="transmembrane region" description="Helical" evidence="1">
    <location>
        <begin position="204"/>
        <end position="223"/>
    </location>
</feature>
<evidence type="ECO:0000313" key="2">
    <source>
        <dbReference type="EMBL" id="RGT57688.1"/>
    </source>
</evidence>
<evidence type="ECO:0008006" key="4">
    <source>
        <dbReference type="Google" id="ProtNLM"/>
    </source>
</evidence>
<dbReference type="GO" id="GO:0015234">
    <property type="term" value="F:thiamine transmembrane transporter activity"/>
    <property type="evidence" value="ECO:0007669"/>
    <property type="project" value="InterPro"/>
</dbReference>
<keyword evidence="1" id="KW-1133">Transmembrane helix</keyword>
<name>A0A412PHQ4_9FIRM</name>
<evidence type="ECO:0000313" key="3">
    <source>
        <dbReference type="Proteomes" id="UP000284731"/>
    </source>
</evidence>
<dbReference type="EMBL" id="QRWX01000001">
    <property type="protein sequence ID" value="RGT57688.1"/>
    <property type="molecule type" value="Genomic_DNA"/>
</dbReference>
<sequence length="233" mass="25504">MKNDQIKKIAFMAIYMALYVALKMVGNMIPFLQMPNGGSIELELIPLMIASYHLGWKYGALCGLASFLLTIVLGFLMYFVQPIQIVLDYVLPISIVGMVSLFKPFEHASKPIVLTVVSVIGLTACVAVYYSYGMNLMALVGGVILAALVIALGLFLTSTKGHFGIVIVMIIKYFSTVISGAYFWAEGTAAGSLPAWTFSLGYNLWYNLVTMIVCLLMVPVLMSRIKKANIQGM</sequence>
<protein>
    <recommendedName>
        <fullName evidence="4">ECF transporter S component</fullName>
    </recommendedName>
</protein>
<dbReference type="AlphaFoldDB" id="A0A412PHQ4"/>
<dbReference type="GO" id="GO:0005886">
    <property type="term" value="C:plasma membrane"/>
    <property type="evidence" value="ECO:0007669"/>
    <property type="project" value="InterPro"/>
</dbReference>
<feature type="transmembrane region" description="Helical" evidence="1">
    <location>
        <begin position="112"/>
        <end position="130"/>
    </location>
</feature>
<gene>
    <name evidence="2" type="ORF">DWX20_01180</name>
</gene>